<dbReference type="GO" id="GO:0001671">
    <property type="term" value="F:ATPase activator activity"/>
    <property type="evidence" value="ECO:0007669"/>
    <property type="project" value="InterPro"/>
</dbReference>
<feature type="non-terminal residue" evidence="3">
    <location>
        <position position="1"/>
    </location>
</feature>
<evidence type="ECO:0000256" key="1">
    <source>
        <dbReference type="ARBA" id="ARBA00006817"/>
    </source>
</evidence>
<dbReference type="AlphaFoldDB" id="A0A813FPQ8"/>
<evidence type="ECO:0000313" key="3">
    <source>
        <dbReference type="EMBL" id="CAE8616084.1"/>
    </source>
</evidence>
<feature type="domain" description="Activator of Hsp90 ATPase AHSA1-like N-terminal" evidence="2">
    <location>
        <begin position="4"/>
        <end position="81"/>
    </location>
</feature>
<comment type="similarity">
    <text evidence="1">Belongs to the AHA1 family.</text>
</comment>
<gene>
    <name evidence="3" type="ORF">PGLA1383_LOCUS33789</name>
</gene>
<comment type="caution">
    <text evidence="3">The sequence shown here is derived from an EMBL/GenBank/DDBJ whole genome shotgun (WGS) entry which is preliminary data.</text>
</comment>
<organism evidence="3 4">
    <name type="scientific">Polarella glacialis</name>
    <name type="common">Dinoflagellate</name>
    <dbReference type="NCBI Taxonomy" id="89957"/>
    <lineage>
        <taxon>Eukaryota</taxon>
        <taxon>Sar</taxon>
        <taxon>Alveolata</taxon>
        <taxon>Dinophyceae</taxon>
        <taxon>Suessiales</taxon>
        <taxon>Suessiaceae</taxon>
        <taxon>Polarella</taxon>
    </lineage>
</organism>
<dbReference type="EMBL" id="CAJNNV010025789">
    <property type="protein sequence ID" value="CAE8616084.1"/>
    <property type="molecule type" value="Genomic_DNA"/>
</dbReference>
<evidence type="ECO:0000259" key="2">
    <source>
        <dbReference type="Pfam" id="PF09229"/>
    </source>
</evidence>
<dbReference type="InterPro" id="IPR015310">
    <property type="entry name" value="AHSA1-like_N"/>
</dbReference>
<dbReference type="Gene3D" id="3.15.10.20">
    <property type="entry name" value="Activator of Hsp90 ATPase Aha1, N-terminal domain"/>
    <property type="match status" value="1"/>
</dbReference>
<evidence type="ECO:0000313" key="4">
    <source>
        <dbReference type="Proteomes" id="UP000654075"/>
    </source>
</evidence>
<proteinExistence type="inferred from homology"/>
<name>A0A813FPQ8_POLGL</name>
<reference evidence="3" key="1">
    <citation type="submission" date="2021-02" db="EMBL/GenBank/DDBJ databases">
        <authorList>
            <person name="Dougan E. K."/>
            <person name="Rhodes N."/>
            <person name="Thang M."/>
            <person name="Chan C."/>
        </authorList>
    </citation>
    <scope>NUCLEOTIDE SEQUENCE</scope>
</reference>
<sequence length="156" mass="16690">ALKAALGKTSAVKVGNGVLSVVGVQNIQGDAMQLKVRGEDRHTFDLSFNLQVAYKWMGANFDAGMQRAEGSVQVSDFTDATSLRSEKCPPKVRAEFPAAAGLDEAKRKQVEGAIGTGSWPPPDGSLMAEVMARMEGFVKDLTRVTTQKNRSSDDGE</sequence>
<protein>
    <recommendedName>
        <fullName evidence="2">Activator of Hsp90 ATPase AHSA1-like N-terminal domain-containing protein</fullName>
    </recommendedName>
</protein>
<dbReference type="Proteomes" id="UP000654075">
    <property type="component" value="Unassembled WGS sequence"/>
</dbReference>
<dbReference type="GO" id="GO:0051087">
    <property type="term" value="F:protein-folding chaperone binding"/>
    <property type="evidence" value="ECO:0007669"/>
    <property type="project" value="InterPro"/>
</dbReference>
<dbReference type="Pfam" id="PF09229">
    <property type="entry name" value="Aha1_N"/>
    <property type="match status" value="1"/>
</dbReference>
<dbReference type="InterPro" id="IPR036338">
    <property type="entry name" value="Aha1"/>
</dbReference>
<keyword evidence="4" id="KW-1185">Reference proteome</keyword>
<accession>A0A813FPQ8</accession>